<gene>
    <name evidence="1" type="ORF">L6452_06607</name>
</gene>
<evidence type="ECO:0000313" key="1">
    <source>
        <dbReference type="EMBL" id="KAI3759034.1"/>
    </source>
</evidence>
<comment type="caution">
    <text evidence="1">The sequence shown here is derived from an EMBL/GenBank/DDBJ whole genome shotgun (WGS) entry which is preliminary data.</text>
</comment>
<evidence type="ECO:0000313" key="2">
    <source>
        <dbReference type="Proteomes" id="UP001055879"/>
    </source>
</evidence>
<reference evidence="1 2" key="2">
    <citation type="journal article" date="2022" name="Mol. Ecol. Resour.">
        <title>The genomes of chicory, endive, great burdock and yacon provide insights into Asteraceae paleo-polyploidization history and plant inulin production.</title>
        <authorList>
            <person name="Fan W."/>
            <person name="Wang S."/>
            <person name="Wang H."/>
            <person name="Wang A."/>
            <person name="Jiang F."/>
            <person name="Liu H."/>
            <person name="Zhao H."/>
            <person name="Xu D."/>
            <person name="Zhang Y."/>
        </authorList>
    </citation>
    <scope>NUCLEOTIDE SEQUENCE [LARGE SCALE GENOMIC DNA]</scope>
    <source>
        <strain evidence="2">cv. Niubang</strain>
    </source>
</reference>
<name>A0ACB9EJD7_ARCLA</name>
<organism evidence="1 2">
    <name type="scientific">Arctium lappa</name>
    <name type="common">Greater burdock</name>
    <name type="synonym">Lappa major</name>
    <dbReference type="NCBI Taxonomy" id="4217"/>
    <lineage>
        <taxon>Eukaryota</taxon>
        <taxon>Viridiplantae</taxon>
        <taxon>Streptophyta</taxon>
        <taxon>Embryophyta</taxon>
        <taxon>Tracheophyta</taxon>
        <taxon>Spermatophyta</taxon>
        <taxon>Magnoliopsida</taxon>
        <taxon>eudicotyledons</taxon>
        <taxon>Gunneridae</taxon>
        <taxon>Pentapetalae</taxon>
        <taxon>asterids</taxon>
        <taxon>campanulids</taxon>
        <taxon>Asterales</taxon>
        <taxon>Asteraceae</taxon>
        <taxon>Carduoideae</taxon>
        <taxon>Cardueae</taxon>
        <taxon>Arctiinae</taxon>
        <taxon>Arctium</taxon>
    </lineage>
</organism>
<sequence length="128" mass="14696">MDQMNKSSIFVTVVLFFIPPNSIVYCVGTWNIFYQLPDKVGDTERPSGKRRQGPNTPCRCCRRRSCVSDKWTEDRHWDGTLAHVYASSIDLYDVESGANCLMKCLVIEKEKLRAVLGRGAYTRTYFES</sequence>
<reference evidence="2" key="1">
    <citation type="journal article" date="2022" name="Mol. Ecol. Resour.">
        <title>The genomes of chicory, endive, great burdock and yacon provide insights into Asteraceae palaeo-polyploidization history and plant inulin production.</title>
        <authorList>
            <person name="Fan W."/>
            <person name="Wang S."/>
            <person name="Wang H."/>
            <person name="Wang A."/>
            <person name="Jiang F."/>
            <person name="Liu H."/>
            <person name="Zhao H."/>
            <person name="Xu D."/>
            <person name="Zhang Y."/>
        </authorList>
    </citation>
    <scope>NUCLEOTIDE SEQUENCE [LARGE SCALE GENOMIC DNA]</scope>
    <source>
        <strain evidence="2">cv. Niubang</strain>
    </source>
</reference>
<dbReference type="Proteomes" id="UP001055879">
    <property type="component" value="Linkage Group LG02"/>
</dbReference>
<protein>
    <submittedName>
        <fullName evidence="1">Uncharacterized protein</fullName>
    </submittedName>
</protein>
<accession>A0ACB9EJD7</accession>
<keyword evidence="2" id="KW-1185">Reference proteome</keyword>
<dbReference type="EMBL" id="CM042048">
    <property type="protein sequence ID" value="KAI3759034.1"/>
    <property type="molecule type" value="Genomic_DNA"/>
</dbReference>
<proteinExistence type="predicted"/>